<dbReference type="Proteomes" id="UP000249203">
    <property type="component" value="Unassembled WGS sequence"/>
</dbReference>
<protein>
    <submittedName>
        <fullName evidence="2">Uncharacterized protein</fullName>
    </submittedName>
</protein>
<comment type="caution">
    <text evidence="2">The sequence shown here is derived from an EMBL/GenBank/DDBJ whole genome shotgun (WGS) entry which is preliminary data.</text>
</comment>
<gene>
    <name evidence="2" type="ORF">B0I24_105188</name>
</gene>
<proteinExistence type="predicted"/>
<evidence type="ECO:0000313" key="2">
    <source>
        <dbReference type="EMBL" id="RAJ98435.1"/>
    </source>
</evidence>
<reference evidence="2 3" key="1">
    <citation type="submission" date="2018-06" db="EMBL/GenBank/DDBJ databases">
        <title>Genomic Encyclopedia of Type Strains, Phase III (KMG-III): the genomes of soil and plant-associated and newly described type strains.</title>
        <authorList>
            <person name="Whitman W."/>
        </authorList>
    </citation>
    <scope>NUCLEOTIDE SEQUENCE [LARGE SCALE GENOMIC DNA]</scope>
    <source>
        <strain evidence="2 3">CGMCC 1.15366</strain>
    </source>
</reference>
<name>A0A327X1K4_9GAMM</name>
<feature type="transmembrane region" description="Helical" evidence="1">
    <location>
        <begin position="12"/>
        <end position="32"/>
    </location>
</feature>
<keyword evidence="1" id="KW-0812">Transmembrane</keyword>
<keyword evidence="1" id="KW-0472">Membrane</keyword>
<evidence type="ECO:0000313" key="3">
    <source>
        <dbReference type="Proteomes" id="UP000249203"/>
    </source>
</evidence>
<evidence type="ECO:0000256" key="1">
    <source>
        <dbReference type="SAM" id="Phobius"/>
    </source>
</evidence>
<accession>A0A327X1K4</accession>
<dbReference type="EMBL" id="QLMD01000005">
    <property type="protein sequence ID" value="RAJ98435.1"/>
    <property type="molecule type" value="Genomic_DNA"/>
</dbReference>
<organism evidence="2 3">
    <name type="scientific">Aliidiomarina maris</name>
    <dbReference type="NCBI Taxonomy" id="531312"/>
    <lineage>
        <taxon>Bacteria</taxon>
        <taxon>Pseudomonadati</taxon>
        <taxon>Pseudomonadota</taxon>
        <taxon>Gammaproteobacteria</taxon>
        <taxon>Alteromonadales</taxon>
        <taxon>Idiomarinaceae</taxon>
        <taxon>Aliidiomarina</taxon>
    </lineage>
</organism>
<sequence>MSEKKQDQRVYKHGVLTVVGVAVALAVIFAMAKITAGLY</sequence>
<dbReference type="AlphaFoldDB" id="A0A327X1K4"/>
<keyword evidence="1" id="KW-1133">Transmembrane helix</keyword>